<evidence type="ECO:0000313" key="2">
    <source>
        <dbReference type="EMBL" id="KAA8624152.1"/>
    </source>
</evidence>
<feature type="region of interest" description="Disordered" evidence="1">
    <location>
        <begin position="173"/>
        <end position="202"/>
    </location>
</feature>
<protein>
    <submittedName>
        <fullName evidence="2">Uncharacterized protein</fullName>
    </submittedName>
</protein>
<gene>
    <name evidence="2" type="ORF">SMACR_00059</name>
</gene>
<evidence type="ECO:0000256" key="1">
    <source>
        <dbReference type="SAM" id="MobiDB-lite"/>
    </source>
</evidence>
<dbReference type="Proteomes" id="UP000433876">
    <property type="component" value="Unassembled WGS sequence"/>
</dbReference>
<name>A0A8S8ZGE3_SORMA</name>
<accession>A0A8S8ZGE3</accession>
<sequence>MSSSTHEIGRSSDDPFHQSLSLRVRLGSAKYCEQLCLPVLRDSEDRLTPICIDYIKATFSSIDASSRHLKNNKTVPSSSIPDPSLPSSIHDKIHADDCWLDFGHDTPIEEDNIPDDFNYGTHLDHESPTLSPSEAFIFLESHVATSSTLEWDQALEQATSISGDHAQRMTLWLSKKTSRQLPRPSSTPPMPPRRNLPSLSTA</sequence>
<organism evidence="2 3">
    <name type="scientific">Sordaria macrospora</name>
    <dbReference type="NCBI Taxonomy" id="5147"/>
    <lineage>
        <taxon>Eukaryota</taxon>
        <taxon>Fungi</taxon>
        <taxon>Dikarya</taxon>
        <taxon>Ascomycota</taxon>
        <taxon>Pezizomycotina</taxon>
        <taxon>Sordariomycetes</taxon>
        <taxon>Sordariomycetidae</taxon>
        <taxon>Sordariales</taxon>
        <taxon>Sordariaceae</taxon>
        <taxon>Sordaria</taxon>
    </lineage>
</organism>
<dbReference type="EMBL" id="NMPR01000253">
    <property type="protein sequence ID" value="KAA8624152.1"/>
    <property type="molecule type" value="Genomic_DNA"/>
</dbReference>
<dbReference type="VEuPathDB" id="FungiDB:SMAC_00059"/>
<proteinExistence type="predicted"/>
<comment type="caution">
    <text evidence="2">The sequence shown here is derived from an EMBL/GenBank/DDBJ whole genome shotgun (WGS) entry which is preliminary data.</text>
</comment>
<feature type="compositionally biased region" description="Pro residues" evidence="1">
    <location>
        <begin position="185"/>
        <end position="194"/>
    </location>
</feature>
<evidence type="ECO:0000313" key="3">
    <source>
        <dbReference type="Proteomes" id="UP000433876"/>
    </source>
</evidence>
<reference evidence="2 3" key="1">
    <citation type="submission" date="2017-07" db="EMBL/GenBank/DDBJ databases">
        <title>Genome sequence of the Sordaria macrospora wild type strain R19027.</title>
        <authorList>
            <person name="Nowrousian M."/>
            <person name="Teichert I."/>
            <person name="Kueck U."/>
        </authorList>
    </citation>
    <scope>NUCLEOTIDE SEQUENCE [LARGE SCALE GENOMIC DNA]</scope>
    <source>
        <strain evidence="2 3">R19027</strain>
        <tissue evidence="2">Mycelium</tissue>
    </source>
</reference>
<dbReference type="AlphaFoldDB" id="A0A8S8ZGE3"/>